<sequence>MTGSDERQTHIAAINRTIAGKILPRMPEPGNWPTVIPGLILYRRDWNYLSENCFYPPAITAVIQGQRNSFLGEREYHYEEGECLVHSVDVPSVNYYTKATPEKPFLSVSLQVDRYLAARFAREIPPVSATEAEPETPENISIAGIDIDVLDAFSRLVALLDEPRSIPFLAPLIIEEIHFRMLTGRQGKLLRQVNTAGTRGNRIARAVMWLREHYREPLQVEVLAQTVNMAPSTFYRHFREITLLSPLQYQKQLRLHEAQRLILVEKQYVSTAALAVGYENIKQFSREYKRFFGEPPSASVTRARKTFFGPV</sequence>
<gene>
    <name evidence="6" type="ORF">NB645_03735</name>
    <name evidence="5" type="ORF">NB646_04830</name>
</gene>
<evidence type="ECO:0000313" key="5">
    <source>
        <dbReference type="EMBL" id="WAV92043.1"/>
    </source>
</evidence>
<organism evidence="5">
    <name type="scientific">Oxalobacter aliiformigenes</name>
    <dbReference type="NCBI Taxonomy" id="2946593"/>
    <lineage>
        <taxon>Bacteria</taxon>
        <taxon>Pseudomonadati</taxon>
        <taxon>Pseudomonadota</taxon>
        <taxon>Betaproteobacteria</taxon>
        <taxon>Burkholderiales</taxon>
        <taxon>Oxalobacteraceae</taxon>
        <taxon>Oxalobacter</taxon>
    </lineage>
</organism>
<evidence type="ECO:0000259" key="4">
    <source>
        <dbReference type="PROSITE" id="PS01124"/>
    </source>
</evidence>
<reference evidence="5" key="2">
    <citation type="journal article" date="2022" name="Front. Microbiol.">
        <title>New perspectives on an old grouping: The genomic and phenotypic variability of Oxalobacter formigenes and the implications for calcium oxalate stone prevention.</title>
        <authorList>
            <person name="Chmiel J.A."/>
            <person name="Carr C."/>
            <person name="Stuivenberg G.A."/>
            <person name="Venema R."/>
            <person name="Chanyi R.M."/>
            <person name="Al K.F."/>
            <person name="Giguere D."/>
            <person name="Say H."/>
            <person name="Akouris P.P."/>
            <person name="Dominguez Romero S.A."/>
            <person name="Kwong A."/>
            <person name="Tai V."/>
            <person name="Koval S.F."/>
            <person name="Razvi H."/>
            <person name="Bjazevic J."/>
            <person name="Burton J.P."/>
        </authorList>
    </citation>
    <scope>NUCLEOTIDE SEQUENCE</scope>
    <source>
        <strain evidence="5">OxK</strain>
    </source>
</reference>
<keyword evidence="2" id="KW-0238">DNA-binding</keyword>
<feature type="domain" description="HTH araC/xylS-type" evidence="4">
    <location>
        <begin position="204"/>
        <end position="302"/>
    </location>
</feature>
<evidence type="ECO:0000256" key="1">
    <source>
        <dbReference type="ARBA" id="ARBA00023015"/>
    </source>
</evidence>
<dbReference type="AlphaFoldDB" id="A0A9E9LDB6"/>
<dbReference type="PANTHER" id="PTHR43436:SF1">
    <property type="entry name" value="TRANSCRIPTIONAL REGULATORY PROTEIN"/>
    <property type="match status" value="1"/>
</dbReference>
<dbReference type="InterPro" id="IPR018062">
    <property type="entry name" value="HTH_AraC-typ_CS"/>
</dbReference>
<dbReference type="PROSITE" id="PS01124">
    <property type="entry name" value="HTH_ARAC_FAMILY_2"/>
    <property type="match status" value="1"/>
</dbReference>
<evidence type="ECO:0000313" key="7">
    <source>
        <dbReference type="Proteomes" id="UP001164794"/>
    </source>
</evidence>
<dbReference type="PROSITE" id="PS00041">
    <property type="entry name" value="HTH_ARAC_FAMILY_1"/>
    <property type="match status" value="1"/>
</dbReference>
<dbReference type="Pfam" id="PF12833">
    <property type="entry name" value="HTH_18"/>
    <property type="match status" value="1"/>
</dbReference>
<evidence type="ECO:0000256" key="2">
    <source>
        <dbReference type="ARBA" id="ARBA00023125"/>
    </source>
</evidence>
<dbReference type="SUPFAM" id="SSF46689">
    <property type="entry name" value="Homeodomain-like"/>
    <property type="match status" value="2"/>
</dbReference>
<dbReference type="SMART" id="SM00342">
    <property type="entry name" value="HTH_ARAC"/>
    <property type="match status" value="1"/>
</dbReference>
<dbReference type="InterPro" id="IPR018060">
    <property type="entry name" value="HTH_AraC"/>
</dbReference>
<dbReference type="EMBL" id="CP098248">
    <property type="protein sequence ID" value="WAV97847.1"/>
    <property type="molecule type" value="Genomic_DNA"/>
</dbReference>
<accession>A0A9E9LDB6</accession>
<dbReference type="Proteomes" id="UP001164794">
    <property type="component" value="Chromosome"/>
</dbReference>
<protein>
    <submittedName>
        <fullName evidence="5">AraC family transcriptional regulator</fullName>
    </submittedName>
</protein>
<dbReference type="RefSeq" id="WP_269265404.1">
    <property type="nucleotide sequence ID" value="NZ_CP098248.1"/>
</dbReference>
<evidence type="ECO:0000313" key="6">
    <source>
        <dbReference type="EMBL" id="WAV97847.1"/>
    </source>
</evidence>
<dbReference type="InterPro" id="IPR009594">
    <property type="entry name" value="Tscrpt_reg_HTH_AraC_N"/>
</dbReference>
<dbReference type="GO" id="GO:0043565">
    <property type="term" value="F:sequence-specific DNA binding"/>
    <property type="evidence" value="ECO:0007669"/>
    <property type="project" value="InterPro"/>
</dbReference>
<keyword evidence="3" id="KW-0804">Transcription</keyword>
<dbReference type="Pfam" id="PF06719">
    <property type="entry name" value="AraC_N"/>
    <property type="match status" value="1"/>
</dbReference>
<proteinExistence type="predicted"/>
<dbReference type="PANTHER" id="PTHR43436">
    <property type="entry name" value="ARAC-FAMILY TRANSCRIPTIONAL REGULATOR"/>
    <property type="match status" value="1"/>
</dbReference>
<name>A0A9E9LDB6_9BURK</name>
<keyword evidence="7" id="KW-1185">Reference proteome</keyword>
<keyword evidence="1" id="KW-0805">Transcription regulation</keyword>
<evidence type="ECO:0000256" key="3">
    <source>
        <dbReference type="ARBA" id="ARBA00023163"/>
    </source>
</evidence>
<dbReference type="InterPro" id="IPR009057">
    <property type="entry name" value="Homeodomain-like_sf"/>
</dbReference>
<dbReference type="Proteomes" id="UP001164819">
    <property type="component" value="Chromosome"/>
</dbReference>
<dbReference type="EMBL" id="CP098251">
    <property type="protein sequence ID" value="WAV92043.1"/>
    <property type="molecule type" value="Genomic_DNA"/>
</dbReference>
<dbReference type="GO" id="GO:0003700">
    <property type="term" value="F:DNA-binding transcription factor activity"/>
    <property type="evidence" value="ECO:0007669"/>
    <property type="project" value="InterPro"/>
</dbReference>
<reference evidence="6" key="1">
    <citation type="journal article" date="2022" name="Front. Microbiol.">
        <title>New perspectives on an old grouping: The genomic and phenotypic variability of Oxalobacter formigenes and the implications for calcium oxalate stone prevention.</title>
        <authorList>
            <person name="Chmiel J.A."/>
            <person name="Carr C."/>
            <person name="Stuivenberg G.A."/>
            <person name="Venema R."/>
            <person name="Chanyi R.M."/>
            <person name="Al K.F."/>
            <person name="Giguere D."/>
            <person name="Say H."/>
            <person name="Akouris P.P."/>
            <person name="Dominguez Romero S.A."/>
            <person name="Kwong A."/>
            <person name="Tai V."/>
            <person name="Koval S.F."/>
            <person name="Razvi H."/>
            <person name="Bjazevic J."/>
            <person name="Burton J.P."/>
        </authorList>
    </citation>
    <scope>NUCLEOTIDE SEQUENCE</scope>
    <source>
        <strain evidence="6">HOxNP-1</strain>
    </source>
</reference>
<dbReference type="Gene3D" id="1.10.10.60">
    <property type="entry name" value="Homeodomain-like"/>
    <property type="match status" value="2"/>
</dbReference>